<feature type="transmembrane region" description="Helical" evidence="1">
    <location>
        <begin position="304"/>
        <end position="323"/>
    </location>
</feature>
<evidence type="ECO:0008006" key="4">
    <source>
        <dbReference type="Google" id="ProtNLM"/>
    </source>
</evidence>
<feature type="transmembrane region" description="Helical" evidence="1">
    <location>
        <begin position="95"/>
        <end position="115"/>
    </location>
</feature>
<dbReference type="Proteomes" id="UP000648075">
    <property type="component" value="Unassembled WGS sequence"/>
</dbReference>
<feature type="transmembrane region" description="Helical" evidence="1">
    <location>
        <begin position="173"/>
        <end position="190"/>
    </location>
</feature>
<feature type="transmembrane region" description="Helical" evidence="1">
    <location>
        <begin position="147"/>
        <end position="166"/>
    </location>
</feature>
<protein>
    <recommendedName>
        <fullName evidence="4">Glycosyltransferase RgtA/B/C/D-like domain-containing protein</fullName>
    </recommendedName>
</protein>
<evidence type="ECO:0000313" key="2">
    <source>
        <dbReference type="EMBL" id="GGY98424.1"/>
    </source>
</evidence>
<keyword evidence="1" id="KW-0812">Transmembrane</keyword>
<feature type="transmembrane region" description="Helical" evidence="1">
    <location>
        <begin position="352"/>
        <end position="369"/>
    </location>
</feature>
<feature type="transmembrane region" description="Helical" evidence="1">
    <location>
        <begin position="25"/>
        <end position="42"/>
    </location>
</feature>
<proteinExistence type="predicted"/>
<feature type="transmembrane region" description="Helical" evidence="1">
    <location>
        <begin position="273"/>
        <end position="292"/>
    </location>
</feature>
<keyword evidence="3" id="KW-1185">Reference proteome</keyword>
<accession>A0A918UDX1</accession>
<keyword evidence="1" id="KW-1133">Transmembrane helix</keyword>
<keyword evidence="1" id="KW-0472">Membrane</keyword>
<dbReference type="RefSeq" id="WP_189620188.1">
    <property type="nucleotide sequence ID" value="NZ_BMZA01000002.1"/>
</dbReference>
<name>A0A918UDX1_9SPHN</name>
<gene>
    <name evidence="2" type="ORF">GCM10011614_11950</name>
</gene>
<evidence type="ECO:0000256" key="1">
    <source>
        <dbReference type="SAM" id="Phobius"/>
    </source>
</evidence>
<comment type="caution">
    <text evidence="2">The sequence shown here is derived from an EMBL/GenBank/DDBJ whole genome shotgun (WGS) entry which is preliminary data.</text>
</comment>
<evidence type="ECO:0000313" key="3">
    <source>
        <dbReference type="Proteomes" id="UP000648075"/>
    </source>
</evidence>
<reference evidence="2" key="2">
    <citation type="submission" date="2020-09" db="EMBL/GenBank/DDBJ databases">
        <authorList>
            <person name="Sun Q."/>
            <person name="Kim S."/>
        </authorList>
    </citation>
    <scope>NUCLEOTIDE SEQUENCE</scope>
    <source>
        <strain evidence="2">KCTC 32255</strain>
    </source>
</reference>
<dbReference type="EMBL" id="BMZA01000002">
    <property type="protein sequence ID" value="GGY98424.1"/>
    <property type="molecule type" value="Genomic_DNA"/>
</dbReference>
<organism evidence="2 3">
    <name type="scientific">Novosphingobium colocasiae</name>
    <dbReference type="NCBI Taxonomy" id="1256513"/>
    <lineage>
        <taxon>Bacteria</taxon>
        <taxon>Pseudomonadati</taxon>
        <taxon>Pseudomonadota</taxon>
        <taxon>Alphaproteobacteria</taxon>
        <taxon>Sphingomonadales</taxon>
        <taxon>Sphingomonadaceae</taxon>
        <taxon>Novosphingobium</taxon>
    </lineage>
</organism>
<sequence length="503" mass="54778">MARDEVIAAEMPAARLAGAVDTRPAARFALFILVALVLRWPVLGDWNWYSDDQFYALVGQRMAAGDLLYVDIWDRKGPALFALYALIAMVSHAPLAWQLAAALAAAAGACWVYALSRLIGGRRGAFMAATAYLALMIRFDGSTGEAAVFYNPLMMLAAWSVATRLDALRTGTLPLRVVAGMAAAGLAIAFKPTALFESLWFGATIAVLLWRSGMAPGRLVAALAMAALAGSLPWLLTGLWYLHLGHFADLWQATVASNFHRQNLHPHERTMRALALLGQLGLPILCAVLGEADRRRTQAQPSPALRFLFGWCLVSFGAVLGYPNIFTNYALPMLAPLCVLGVGFYQQRSIAPLLLAAIVISSLAFAHIYELPTRWRARTQLAAFERHVRAETPHRRLLVIGHTSLLYARIGARPPSILAFPRHLYDGAEAGSSGIDEVAEMRRILAARPETVVIQDPLRANPVNEANLAAVNAYVRRCRTVRAFALSDKDGPVTQTVYSRCAP</sequence>
<feature type="transmembrane region" description="Helical" evidence="1">
    <location>
        <begin position="219"/>
        <end position="242"/>
    </location>
</feature>
<dbReference type="AlphaFoldDB" id="A0A918UDX1"/>
<reference evidence="2" key="1">
    <citation type="journal article" date="2014" name="Int. J. Syst. Evol. Microbiol.">
        <title>Complete genome sequence of Corynebacterium casei LMG S-19264T (=DSM 44701T), isolated from a smear-ripened cheese.</title>
        <authorList>
            <consortium name="US DOE Joint Genome Institute (JGI-PGF)"/>
            <person name="Walter F."/>
            <person name="Albersmeier A."/>
            <person name="Kalinowski J."/>
            <person name="Ruckert C."/>
        </authorList>
    </citation>
    <scope>NUCLEOTIDE SEQUENCE</scope>
    <source>
        <strain evidence="2">KCTC 32255</strain>
    </source>
</reference>